<evidence type="ECO:0000259" key="1">
    <source>
        <dbReference type="Pfam" id="PF00174"/>
    </source>
</evidence>
<comment type="caution">
    <text evidence="2">The sequence shown here is derived from an EMBL/GenBank/DDBJ whole genome shotgun (WGS) entry which is preliminary data.</text>
</comment>
<accession>A0A7W7Q5I3</accession>
<dbReference type="Pfam" id="PF00174">
    <property type="entry name" value="Oxidored_molyb"/>
    <property type="match status" value="1"/>
</dbReference>
<evidence type="ECO:0000313" key="2">
    <source>
        <dbReference type="EMBL" id="MBB4907446.1"/>
    </source>
</evidence>
<dbReference type="InterPro" id="IPR036374">
    <property type="entry name" value="OxRdtase_Mopterin-bd_sf"/>
</dbReference>
<dbReference type="AlphaFoldDB" id="A0A7W7Q5I3"/>
<dbReference type="RefSeq" id="WP_184811642.1">
    <property type="nucleotide sequence ID" value="NZ_JACHJQ010000004.1"/>
</dbReference>
<dbReference type="InterPro" id="IPR000572">
    <property type="entry name" value="OxRdtase_Mopterin-bd_dom"/>
</dbReference>
<keyword evidence="3" id="KW-1185">Reference proteome</keyword>
<evidence type="ECO:0000313" key="3">
    <source>
        <dbReference type="Proteomes" id="UP000520767"/>
    </source>
</evidence>
<dbReference type="PANTHER" id="PTHR43032:SF4">
    <property type="entry name" value="OXIDOREDUCTASE MOLYBDOPTERIN-BINDING DOMAIN-CONTAINING PROTEIN"/>
    <property type="match status" value="1"/>
</dbReference>
<gene>
    <name evidence="2" type="ORF">FHR82_003688</name>
</gene>
<dbReference type="PANTHER" id="PTHR43032">
    <property type="entry name" value="PROTEIN-METHIONINE-SULFOXIDE REDUCTASE"/>
    <property type="match status" value="1"/>
</dbReference>
<dbReference type="EMBL" id="JACHJQ010000004">
    <property type="protein sequence ID" value="MBB4907446.1"/>
    <property type="molecule type" value="Genomic_DNA"/>
</dbReference>
<name>A0A7W7Q5I3_9PSEU</name>
<proteinExistence type="predicted"/>
<protein>
    <submittedName>
        <fullName evidence="2">DMSO/TMAO reductase YedYZ molybdopterin-dependent catalytic subunit</fullName>
    </submittedName>
</protein>
<feature type="domain" description="Oxidoreductase molybdopterin-binding" evidence="1">
    <location>
        <begin position="39"/>
        <end position="166"/>
    </location>
</feature>
<dbReference type="SUPFAM" id="SSF56524">
    <property type="entry name" value="Oxidoreductase molybdopterin-binding domain"/>
    <property type="match status" value="1"/>
</dbReference>
<sequence>MKTLPPGQRLVEGFPRFGAHLHRPPPPVPDDPVIALGGGAVRTSSEVRLAELSQLPRTEIVADFHCVAGWTATDLRWEGVRFADFYRQFVEPALEPGVTVTHLVFEGMDGVVSVVEPQDALADDVLLADRLNGRPLDGDHGAPIRLVSPTQYGYVSTKHLCAVEVCSALPAHRLGTGVLDRLIEGHPRARVWHEERHGRISGRLVRPFYRAIIRPIRYLCAKGAHGR</sequence>
<reference evidence="2 3" key="1">
    <citation type="submission" date="2020-08" db="EMBL/GenBank/DDBJ databases">
        <title>Genomic Encyclopedia of Type Strains, Phase III (KMG-III): the genomes of soil and plant-associated and newly described type strains.</title>
        <authorList>
            <person name="Whitman W."/>
        </authorList>
    </citation>
    <scope>NUCLEOTIDE SEQUENCE [LARGE SCALE GENOMIC DNA]</scope>
    <source>
        <strain evidence="2 3">CECT 8960</strain>
    </source>
</reference>
<dbReference type="Proteomes" id="UP000520767">
    <property type="component" value="Unassembled WGS sequence"/>
</dbReference>
<organism evidence="2 3">
    <name type="scientific">Actinophytocola algeriensis</name>
    <dbReference type="NCBI Taxonomy" id="1768010"/>
    <lineage>
        <taxon>Bacteria</taxon>
        <taxon>Bacillati</taxon>
        <taxon>Actinomycetota</taxon>
        <taxon>Actinomycetes</taxon>
        <taxon>Pseudonocardiales</taxon>
        <taxon>Pseudonocardiaceae</taxon>
    </lineage>
</organism>
<dbReference type="Gene3D" id="3.90.420.10">
    <property type="entry name" value="Oxidoreductase, molybdopterin-binding domain"/>
    <property type="match status" value="1"/>
</dbReference>